<dbReference type="GO" id="GO:0043130">
    <property type="term" value="F:ubiquitin binding"/>
    <property type="evidence" value="ECO:0007669"/>
    <property type="project" value="TreeGrafter"/>
</dbReference>
<feature type="region of interest" description="Disordered" evidence="9">
    <location>
        <begin position="413"/>
        <end position="434"/>
    </location>
</feature>
<dbReference type="InterPro" id="IPR037202">
    <property type="entry name" value="ESCRT_assembly_dom"/>
</dbReference>
<feature type="region of interest" description="Disordered" evidence="9">
    <location>
        <begin position="487"/>
        <end position="567"/>
    </location>
</feature>
<evidence type="ECO:0000256" key="5">
    <source>
        <dbReference type="ARBA" id="ARBA00022927"/>
    </source>
</evidence>
<evidence type="ECO:0000313" key="13">
    <source>
        <dbReference type="Proteomes" id="UP001209570"/>
    </source>
</evidence>
<feature type="compositionally biased region" description="Acidic residues" evidence="9">
    <location>
        <begin position="552"/>
        <end position="567"/>
    </location>
</feature>
<keyword evidence="4" id="KW-0967">Endosome</keyword>
<dbReference type="Pfam" id="PF09454">
    <property type="entry name" value="Vps23_core"/>
    <property type="match status" value="1"/>
</dbReference>
<feature type="coiled-coil region" evidence="8">
    <location>
        <begin position="259"/>
        <end position="296"/>
    </location>
</feature>
<evidence type="ECO:0000256" key="4">
    <source>
        <dbReference type="ARBA" id="ARBA00022753"/>
    </source>
</evidence>
<dbReference type="Proteomes" id="UP001209570">
    <property type="component" value="Unassembled WGS sequence"/>
</dbReference>
<feature type="region of interest" description="Disordered" evidence="9">
    <location>
        <begin position="1"/>
        <end position="64"/>
    </location>
</feature>
<gene>
    <name evidence="12" type="ORF">P43SY_002293</name>
</gene>
<evidence type="ECO:0000259" key="10">
    <source>
        <dbReference type="PROSITE" id="PS51312"/>
    </source>
</evidence>
<dbReference type="InterPro" id="IPR016135">
    <property type="entry name" value="UBQ-conjugating_enzyme/RWD"/>
</dbReference>
<evidence type="ECO:0000256" key="9">
    <source>
        <dbReference type="SAM" id="MobiDB-lite"/>
    </source>
</evidence>
<evidence type="ECO:0000256" key="3">
    <source>
        <dbReference type="ARBA" id="ARBA00022448"/>
    </source>
</evidence>
<comment type="subcellular location">
    <subcellularLocation>
        <location evidence="1">Endosome</location>
    </subcellularLocation>
</comment>
<comment type="caution">
    <text evidence="12">The sequence shown here is derived from an EMBL/GenBank/DDBJ whole genome shotgun (WGS) entry which is preliminary data.</text>
</comment>
<feature type="domain" description="SB" evidence="10">
    <location>
        <begin position="1413"/>
        <end position="1481"/>
    </location>
</feature>
<sequence length="1491" mass="166040">MASSPSRGSTGHPPPRSPPRSPIGPAPTRHHSPSRTHTQNARLVTPTANSSRAPSPSPALLARTVETPSTIALATADALLTASSSPRANTSGGNPAVQAIQSRVAELVRRFDESFASDRAGLDEDEDEDDRGSKGEGAGLDPPRRWRVGDVLLATHAALAKTSTRTERAMTTEFGDDPEVTDVLGDGEARFSSVMAQVATKAEEMRGVMAKTLQLVKQLQLADETMRLDETRQAGSAAAQLREMKIMVDALHKEKSMILGQLHEQVRSHREMIAMMEEQNQELKKAQIALGMKNDELRGAREDFSFRLQELQRSVETSQQNGATWRDKFQGATRSLAEAEQKAGDLEKRVAVLLEDVRKHDIVLQTKNQELEKQRERLRESEALRHKAESAAQRDAAAAAAVASKADAEARARARAEKESAAKGAGTKLSAKEREELEAKIRQHETTIAALEKQLRDVRDSRSKFEEDNNELARIVREMQIRAQELMNAPRARTPSRSTLPGTPPAAAPVRRSSSFSLSFRRAPTQRRMDGSGVANAARRPRRVDDDLSTSSDEEGEDSETEQDDMELNEAVQQVVTSVFPERAPPLTQTDDAAIDDSIAKYEDPTTSPISAVNVVSDSSRAITPATRMRMTRVGGSAGAGSTMDSVEMEKMRLEHDEEVARLKKQYVSGLLEYKRLVIEQYDRRQAEIQQRHRLEIENLIVLVQEKFRRELERRGEKMLQAKESLKMLYRAMKMDAIREAPLAEAPREAEATSDEENVRPPSAAAAAQSAEVIEEEAVPLKSLLRAAVFAMSSSKQRNEKGAAQIAAIYEDVSKRRPSRSARRPVVKVTLAGSTAPASPRPAHPPPASGALTPAAPRDDTDWEVFLRNMRQQRESPQRKGEVVKRPAVIHVACQVEPNDFQIFDLRGLRGTHTAPENMEGFVLPSARCLNDHAGGDSPEDASTPRNRLAMRPDGIVFFTEGAVFSDEIVHELRAVLPFLPPGAYFLSSLLRQELMVTLVRFYADLDGRRAASRKAEHSADHQERDSSGDHAEELVIGSPRDTPFMRRKALDGVARRRVQRRRDFEHRHDDGARLTPHRLPGASSLCHRRLGGCICVSRFVLALVDLKFRMYSSNVSNLDQILSSLQIYVQSSRVRQDVYNLLRQIPSLQPNCGTFAHNDGTTSTLLNLEGTIPIFYRGNQYNIPVEFWMVETYPHAPPVCFVRPTADMMVKPGHPHVTSDGFVKIPYITEWRQDFTLVELVAHMCSIFGNIPPVFRRPAQATPQFSSSPYSQSPATSNMNGYYQQSANNSYAQSQPTQAAAAYSGYGSYQQGGRSSESSLFGSTPTRKIQQEMERLFKRVRDDIDVQFEHQLSLTQSKENVERGIQSLEFLRDDLVRANGVIVNQDREVQQWLDENEFKDTVDPDSILIEADGLSKQLVKTMAENHAIEDALYFMDRALSNGEMELASFLKEVRKLARQQFMCQALIQKITERQAQLSAPSYNNSPPVQH</sequence>
<dbReference type="SUPFAM" id="SSF140111">
    <property type="entry name" value="Endosomal sorting complex assembly domain"/>
    <property type="match status" value="1"/>
</dbReference>
<dbReference type="PROSITE" id="PS51322">
    <property type="entry name" value="UEV"/>
    <property type="match status" value="1"/>
</dbReference>
<dbReference type="GO" id="GO:0015031">
    <property type="term" value="P:protein transport"/>
    <property type="evidence" value="ECO:0007669"/>
    <property type="project" value="UniProtKB-UniRule"/>
</dbReference>
<accession>A0AAD5QAM0</accession>
<reference evidence="12" key="1">
    <citation type="submission" date="2021-12" db="EMBL/GenBank/DDBJ databases">
        <title>Prjna785345.</title>
        <authorList>
            <person name="Rujirawat T."/>
            <person name="Krajaejun T."/>
        </authorList>
    </citation>
    <scope>NUCLEOTIDE SEQUENCE</scope>
    <source>
        <strain evidence="12">Pi057C3</strain>
    </source>
</reference>
<dbReference type="Gene3D" id="3.10.110.10">
    <property type="entry name" value="Ubiquitin Conjugating Enzyme"/>
    <property type="match status" value="1"/>
</dbReference>
<feature type="region of interest" description="Disordered" evidence="9">
    <location>
        <begin position="814"/>
        <end position="857"/>
    </location>
</feature>
<evidence type="ECO:0000259" key="11">
    <source>
        <dbReference type="PROSITE" id="PS51322"/>
    </source>
</evidence>
<dbReference type="PROSITE" id="PS51312">
    <property type="entry name" value="SB"/>
    <property type="match status" value="1"/>
</dbReference>
<feature type="compositionally biased region" description="Low complexity" evidence="9">
    <location>
        <begin position="45"/>
        <end position="64"/>
    </location>
</feature>
<evidence type="ECO:0000256" key="1">
    <source>
        <dbReference type="ARBA" id="ARBA00004177"/>
    </source>
</evidence>
<keyword evidence="3 7" id="KW-0813">Transport</keyword>
<evidence type="ECO:0000313" key="12">
    <source>
        <dbReference type="EMBL" id="KAJ0409403.1"/>
    </source>
</evidence>
<dbReference type="Gene3D" id="6.10.140.820">
    <property type="match status" value="1"/>
</dbReference>
<feature type="compositionally biased region" description="Basic and acidic residues" evidence="9">
    <location>
        <begin position="371"/>
        <end position="389"/>
    </location>
</feature>
<feature type="compositionally biased region" description="Pro residues" evidence="9">
    <location>
        <begin position="12"/>
        <end position="25"/>
    </location>
</feature>
<feature type="compositionally biased region" description="Pro residues" evidence="9">
    <location>
        <begin position="839"/>
        <end position="848"/>
    </location>
</feature>
<organism evidence="12 13">
    <name type="scientific">Pythium insidiosum</name>
    <name type="common">Pythiosis disease agent</name>
    <dbReference type="NCBI Taxonomy" id="114742"/>
    <lineage>
        <taxon>Eukaryota</taxon>
        <taxon>Sar</taxon>
        <taxon>Stramenopiles</taxon>
        <taxon>Oomycota</taxon>
        <taxon>Peronosporomycetes</taxon>
        <taxon>Pythiales</taxon>
        <taxon>Pythiaceae</taxon>
        <taxon>Pythium</taxon>
    </lineage>
</organism>
<feature type="region of interest" description="Disordered" evidence="9">
    <location>
        <begin position="371"/>
        <end position="396"/>
    </location>
</feature>
<feature type="compositionally biased region" description="Basic and acidic residues" evidence="9">
    <location>
        <begin position="1014"/>
        <end position="1034"/>
    </location>
</feature>
<dbReference type="InterPro" id="IPR052070">
    <property type="entry name" value="ESCRT-I_UEV_domain"/>
</dbReference>
<dbReference type="PANTHER" id="PTHR23306">
    <property type="entry name" value="TUMOR SUSCEPTIBILITY GENE 101 PROTEIN-RELATED"/>
    <property type="match status" value="1"/>
</dbReference>
<comment type="similarity">
    <text evidence="2">Belongs to the ubiquitin-conjugating enzyme family. UEV subfamily.</text>
</comment>
<dbReference type="Pfam" id="PF05743">
    <property type="entry name" value="UEV"/>
    <property type="match status" value="1"/>
</dbReference>
<name>A0AAD5QAM0_PYTIN</name>
<proteinExistence type="inferred from homology"/>
<protein>
    <recommendedName>
        <fullName evidence="14">UEV domain-containing protein</fullName>
    </recommendedName>
</protein>
<dbReference type="EMBL" id="JAKCXM010000004">
    <property type="protein sequence ID" value="KAJ0409403.1"/>
    <property type="molecule type" value="Genomic_DNA"/>
</dbReference>
<dbReference type="GO" id="GO:0000813">
    <property type="term" value="C:ESCRT I complex"/>
    <property type="evidence" value="ECO:0007669"/>
    <property type="project" value="TreeGrafter"/>
</dbReference>
<dbReference type="SUPFAM" id="SSF54495">
    <property type="entry name" value="UBC-like"/>
    <property type="match status" value="1"/>
</dbReference>
<dbReference type="CDD" id="cd11685">
    <property type="entry name" value="UEV_TSG101-like"/>
    <property type="match status" value="1"/>
</dbReference>
<keyword evidence="13" id="KW-1185">Reference proteome</keyword>
<feature type="compositionally biased region" description="Low complexity" evidence="9">
    <location>
        <begin position="511"/>
        <end position="522"/>
    </location>
</feature>
<feature type="compositionally biased region" description="Basic residues" evidence="9">
    <location>
        <begin position="816"/>
        <end position="826"/>
    </location>
</feature>
<evidence type="ECO:0000256" key="2">
    <source>
        <dbReference type="ARBA" id="ARBA00009594"/>
    </source>
</evidence>
<dbReference type="InterPro" id="IPR017916">
    <property type="entry name" value="SB_dom"/>
</dbReference>
<feature type="domain" description="UEV" evidence="11">
    <location>
        <begin position="1116"/>
        <end position="1259"/>
    </location>
</feature>
<dbReference type="InterPro" id="IPR008883">
    <property type="entry name" value="UEV_N"/>
</dbReference>
<feature type="region of interest" description="Disordered" evidence="9">
    <location>
        <begin position="744"/>
        <end position="768"/>
    </location>
</feature>
<keyword evidence="6 8" id="KW-0175">Coiled coil</keyword>
<feature type="region of interest" description="Disordered" evidence="9">
    <location>
        <begin position="1014"/>
        <end position="1038"/>
    </location>
</feature>
<dbReference type="PANTHER" id="PTHR23306:SF3">
    <property type="entry name" value="TUMOR SUPPRESSOR PROTEIN 101"/>
    <property type="match status" value="1"/>
</dbReference>
<feature type="compositionally biased region" description="Low complexity" evidence="9">
    <location>
        <begin position="1"/>
        <end position="11"/>
    </location>
</feature>
<keyword evidence="5 7" id="KW-0653">Protein transport</keyword>
<evidence type="ECO:0008006" key="14">
    <source>
        <dbReference type="Google" id="ProtNLM"/>
    </source>
</evidence>
<evidence type="ECO:0000256" key="7">
    <source>
        <dbReference type="PROSITE-ProRule" id="PRU00644"/>
    </source>
</evidence>
<feature type="region of interest" description="Disordered" evidence="9">
    <location>
        <begin position="118"/>
        <end position="144"/>
    </location>
</feature>
<evidence type="ECO:0000256" key="8">
    <source>
        <dbReference type="SAM" id="Coils"/>
    </source>
</evidence>
<dbReference type="GO" id="GO:0008333">
    <property type="term" value="P:endosome to lysosome transport"/>
    <property type="evidence" value="ECO:0007669"/>
    <property type="project" value="TreeGrafter"/>
</dbReference>
<evidence type="ECO:0000256" key="6">
    <source>
        <dbReference type="ARBA" id="ARBA00023054"/>
    </source>
</evidence>